<dbReference type="InterPro" id="IPR000719">
    <property type="entry name" value="Prot_kinase_dom"/>
</dbReference>
<dbReference type="Pfam" id="PF07714">
    <property type="entry name" value="PK_Tyr_Ser-Thr"/>
    <property type="match status" value="1"/>
</dbReference>
<reference evidence="2" key="1">
    <citation type="submission" date="2022-06" db="EMBL/GenBank/DDBJ databases">
        <title>Genome Sequence of Candolleomyces eurysporus.</title>
        <authorList>
            <person name="Buettner E."/>
        </authorList>
    </citation>
    <scope>NUCLEOTIDE SEQUENCE</scope>
    <source>
        <strain evidence="2">VTCC 930004</strain>
    </source>
</reference>
<evidence type="ECO:0000259" key="1">
    <source>
        <dbReference type="PROSITE" id="PS50011"/>
    </source>
</evidence>
<dbReference type="InterPro" id="IPR059179">
    <property type="entry name" value="MLKL-like_MCAfunc"/>
</dbReference>
<dbReference type="PANTHER" id="PTHR44329:SF214">
    <property type="entry name" value="PROTEIN KINASE DOMAIN-CONTAINING PROTEIN"/>
    <property type="match status" value="1"/>
</dbReference>
<dbReference type="Gene3D" id="1.20.930.20">
    <property type="entry name" value="Adaptor protein Cbl, N-terminal domain"/>
    <property type="match status" value="1"/>
</dbReference>
<dbReference type="InterPro" id="IPR001245">
    <property type="entry name" value="Ser-Thr/Tyr_kinase_cat_dom"/>
</dbReference>
<proteinExistence type="predicted"/>
<feature type="non-terminal residue" evidence="2">
    <location>
        <position position="506"/>
    </location>
</feature>
<accession>A0A9W8IWB5</accession>
<dbReference type="EMBL" id="JANBPK010001718">
    <property type="protein sequence ID" value="KAJ2920923.1"/>
    <property type="molecule type" value="Genomic_DNA"/>
</dbReference>
<evidence type="ECO:0000313" key="3">
    <source>
        <dbReference type="Proteomes" id="UP001140091"/>
    </source>
</evidence>
<dbReference type="InterPro" id="IPR051681">
    <property type="entry name" value="Ser/Thr_Kinases-Pseudokinases"/>
</dbReference>
<sequence length="506" mass="56318">MRQIVSRVANAVELAGTLAGLPYIGPAAGLLQDIILSCDEIRTHKKKAKRIRSKCAHLIEFLNDQSPKMEGTGLLEAFDEAEGSLQAILTRIQRLTSSSSFSLFLKARDVAETLDRCEFDLETTTTLLNTKAQMKIVTIQHETKELVNSTRADVTELKDLVFLLLASKLDSEQIVTLTSRDPGLAARLMEAGQKSQASAGFTEGQYQKSRDALFAFHVQTGTLPTIKVLDEEITKTSELAVAGGIYSDIWLGKWLGNQTVALKALRHIKANDSNARQRFEHEIQMWSMLRNEHILPFYGIVTNLGRRVHMVVSPWQEHGNVLEFIKAHPNTDRLRLARGAATGLEYLHAHKIVHGNVKCTNILVTDKGEACICDFGMSKLVEEVTEKNASATLTAAGSARWLAPELIEGSVSSPTFASDTYSFGMAILELFTGKYPFAERKRDASVIHDVVVSKKVPQRPRDAAVVMWLTDEIWSLMERCWQHNGSLRPQMEEVKRSLESLTTTTE</sequence>
<protein>
    <recommendedName>
        <fullName evidence="1">Protein kinase domain-containing protein</fullName>
    </recommendedName>
</protein>
<dbReference type="PROSITE" id="PS50011">
    <property type="entry name" value="PROTEIN_KINASE_DOM"/>
    <property type="match status" value="1"/>
</dbReference>
<keyword evidence="3" id="KW-1185">Reference proteome</keyword>
<dbReference type="SUPFAM" id="SSF56112">
    <property type="entry name" value="Protein kinase-like (PK-like)"/>
    <property type="match status" value="1"/>
</dbReference>
<organism evidence="2 3">
    <name type="scientific">Candolleomyces eurysporus</name>
    <dbReference type="NCBI Taxonomy" id="2828524"/>
    <lineage>
        <taxon>Eukaryota</taxon>
        <taxon>Fungi</taxon>
        <taxon>Dikarya</taxon>
        <taxon>Basidiomycota</taxon>
        <taxon>Agaricomycotina</taxon>
        <taxon>Agaricomycetes</taxon>
        <taxon>Agaricomycetidae</taxon>
        <taxon>Agaricales</taxon>
        <taxon>Agaricineae</taxon>
        <taxon>Psathyrellaceae</taxon>
        <taxon>Candolleomyces</taxon>
    </lineage>
</organism>
<dbReference type="PANTHER" id="PTHR44329">
    <property type="entry name" value="SERINE/THREONINE-PROTEIN KINASE TNNI3K-RELATED"/>
    <property type="match status" value="1"/>
</dbReference>
<dbReference type="OrthoDB" id="5966500at2759"/>
<dbReference type="InterPro" id="IPR011009">
    <property type="entry name" value="Kinase-like_dom_sf"/>
</dbReference>
<gene>
    <name evidence="2" type="ORF">H1R20_g16170</name>
</gene>
<dbReference type="Proteomes" id="UP001140091">
    <property type="component" value="Unassembled WGS sequence"/>
</dbReference>
<dbReference type="Gene3D" id="1.10.510.10">
    <property type="entry name" value="Transferase(Phosphotransferase) domain 1"/>
    <property type="match status" value="1"/>
</dbReference>
<dbReference type="InterPro" id="IPR036537">
    <property type="entry name" value="Adaptor_Cbl_N_dom_sf"/>
</dbReference>
<name>A0A9W8IWB5_9AGAR</name>
<dbReference type="CDD" id="cd21037">
    <property type="entry name" value="MLKL_NTD"/>
    <property type="match status" value="1"/>
</dbReference>
<evidence type="ECO:0000313" key="2">
    <source>
        <dbReference type="EMBL" id="KAJ2920923.1"/>
    </source>
</evidence>
<comment type="caution">
    <text evidence="2">The sequence shown here is derived from an EMBL/GenBank/DDBJ whole genome shotgun (WGS) entry which is preliminary data.</text>
</comment>
<dbReference type="AlphaFoldDB" id="A0A9W8IWB5"/>
<dbReference type="GO" id="GO:0005524">
    <property type="term" value="F:ATP binding"/>
    <property type="evidence" value="ECO:0007669"/>
    <property type="project" value="InterPro"/>
</dbReference>
<feature type="domain" description="Protein kinase" evidence="1">
    <location>
        <begin position="235"/>
        <end position="501"/>
    </location>
</feature>
<dbReference type="GO" id="GO:0004674">
    <property type="term" value="F:protein serine/threonine kinase activity"/>
    <property type="evidence" value="ECO:0007669"/>
    <property type="project" value="TreeGrafter"/>
</dbReference>
<dbReference type="GO" id="GO:0007166">
    <property type="term" value="P:cell surface receptor signaling pathway"/>
    <property type="evidence" value="ECO:0007669"/>
    <property type="project" value="InterPro"/>
</dbReference>